<dbReference type="GO" id="GO:0003676">
    <property type="term" value="F:nucleic acid binding"/>
    <property type="evidence" value="ECO:0007669"/>
    <property type="project" value="InterPro"/>
</dbReference>
<sequence length="288" mass="32040">MTTARDLLEEAVARMEAAGVSFGHGTVNALDESVWLLLHTLGVPYAEMDEHIVVSAAKARTYRALVSKRIATRKPAAYLLNEAWLGPYKFYVDERAIVPRSFIAELLLREWGQDLFAKPGISDCLDLCTGSGCLAILLADKRPKVKVDAVDLSSDALEVAKRNVADYKLTKRIKLIRSNMFAALGDRTYDLIVSNPPYVKASSMRALPEEYRAEPAMALASGCDGLDHTRTILREVRRHLNPRGLLVVEMGHNKRALVKAFPKLPFQWPRTVGGTGKVFTLRREDLAH</sequence>
<dbReference type="GO" id="GO:0005829">
    <property type="term" value="C:cytosol"/>
    <property type="evidence" value="ECO:0007669"/>
    <property type="project" value="TreeGrafter"/>
</dbReference>
<dbReference type="RefSeq" id="WP_171160908.1">
    <property type="nucleotide sequence ID" value="NZ_CP053073.1"/>
</dbReference>
<dbReference type="PANTHER" id="PTHR47806:SF1">
    <property type="entry name" value="RIBOSOMAL PROTEIN UL3 GLUTAMINE METHYLTRANSFERASE"/>
    <property type="match status" value="1"/>
</dbReference>
<keyword evidence="3" id="KW-0949">S-adenosyl-L-methionine</keyword>
<dbReference type="Proteomes" id="UP000503096">
    <property type="component" value="Chromosome"/>
</dbReference>
<evidence type="ECO:0000313" key="6">
    <source>
        <dbReference type="Proteomes" id="UP000503096"/>
    </source>
</evidence>
<dbReference type="PROSITE" id="PS00092">
    <property type="entry name" value="N6_MTASE"/>
    <property type="match status" value="1"/>
</dbReference>
<dbReference type="SUPFAM" id="SSF53335">
    <property type="entry name" value="S-adenosyl-L-methionine-dependent methyltransferases"/>
    <property type="match status" value="1"/>
</dbReference>
<dbReference type="InterPro" id="IPR017127">
    <property type="entry name" value="Ribosome_uL3_MTase"/>
</dbReference>
<accession>A0A6M4H4B3</accession>
<keyword evidence="5" id="KW-0689">Ribosomal protein</keyword>
<dbReference type="InterPro" id="IPR002052">
    <property type="entry name" value="DNA_methylase_N6_adenine_CS"/>
</dbReference>
<dbReference type="NCBIfam" id="TIGR03533">
    <property type="entry name" value="L3_gln_methyl"/>
    <property type="match status" value="1"/>
</dbReference>
<dbReference type="GO" id="GO:0036009">
    <property type="term" value="F:protein-glutamine N-methyltransferase activity"/>
    <property type="evidence" value="ECO:0007669"/>
    <property type="project" value="InterPro"/>
</dbReference>
<dbReference type="EMBL" id="CP053073">
    <property type="protein sequence ID" value="QJR14122.1"/>
    <property type="molecule type" value="Genomic_DNA"/>
</dbReference>
<evidence type="ECO:0000313" key="5">
    <source>
        <dbReference type="EMBL" id="QJR14122.1"/>
    </source>
</evidence>
<dbReference type="AlphaFoldDB" id="A0A6M4H4B3"/>
<keyword evidence="1 5" id="KW-0489">Methyltransferase</keyword>
<dbReference type="InParanoid" id="A0A6M4H4B3"/>
<protein>
    <submittedName>
        <fullName evidence="5">50S ribosomal protein L3 glutamine methyltransferase</fullName>
        <ecNumber evidence="5">2.1.1.298</ecNumber>
    </submittedName>
</protein>
<evidence type="ECO:0000256" key="3">
    <source>
        <dbReference type="ARBA" id="ARBA00022691"/>
    </source>
</evidence>
<organism evidence="5 6">
    <name type="scientific">Usitatibacter palustris</name>
    <dbReference type="NCBI Taxonomy" id="2732487"/>
    <lineage>
        <taxon>Bacteria</taxon>
        <taxon>Pseudomonadati</taxon>
        <taxon>Pseudomonadota</taxon>
        <taxon>Betaproteobacteria</taxon>
        <taxon>Nitrosomonadales</taxon>
        <taxon>Usitatibacteraceae</taxon>
        <taxon>Usitatibacter</taxon>
    </lineage>
</organism>
<keyword evidence="6" id="KW-1185">Reference proteome</keyword>
<keyword evidence="2 5" id="KW-0808">Transferase</keyword>
<evidence type="ECO:0000256" key="1">
    <source>
        <dbReference type="ARBA" id="ARBA00022603"/>
    </source>
</evidence>
<name>A0A6M4H4B3_9PROT</name>
<dbReference type="Pfam" id="PF05175">
    <property type="entry name" value="MTS"/>
    <property type="match status" value="1"/>
</dbReference>
<dbReference type="KEGG" id="upl:DSM104440_00915"/>
<dbReference type="PIRSF" id="PIRSF037167">
    <property type="entry name" value="Mtase_YfcB_prd"/>
    <property type="match status" value="1"/>
</dbReference>
<evidence type="ECO:0000256" key="2">
    <source>
        <dbReference type="ARBA" id="ARBA00022679"/>
    </source>
</evidence>
<dbReference type="PANTHER" id="PTHR47806">
    <property type="entry name" value="50S RIBOSOMAL PROTEIN L3 GLUTAMINE METHYLTRANSFERASE"/>
    <property type="match status" value="1"/>
</dbReference>
<dbReference type="GO" id="GO:0005840">
    <property type="term" value="C:ribosome"/>
    <property type="evidence" value="ECO:0007669"/>
    <property type="project" value="UniProtKB-KW"/>
</dbReference>
<dbReference type="GO" id="GO:0032259">
    <property type="term" value="P:methylation"/>
    <property type="evidence" value="ECO:0007669"/>
    <property type="project" value="UniProtKB-KW"/>
</dbReference>
<evidence type="ECO:0000259" key="4">
    <source>
        <dbReference type="Pfam" id="PF05175"/>
    </source>
</evidence>
<dbReference type="InterPro" id="IPR029063">
    <property type="entry name" value="SAM-dependent_MTases_sf"/>
</dbReference>
<reference evidence="5 6" key="1">
    <citation type="submission" date="2020-04" db="EMBL/GenBank/DDBJ databases">
        <title>Usitatibacter rugosus gen. nov., sp. nov. and Usitatibacter palustris sp. nov., novel members of Usitatibacteraceae fam. nov. within the order Nitrosomonadales isolated from soil.</title>
        <authorList>
            <person name="Huber K.J."/>
            <person name="Neumann-Schaal M."/>
            <person name="Geppert A."/>
            <person name="Luckner M."/>
            <person name="Wanner G."/>
            <person name="Overmann J."/>
        </authorList>
    </citation>
    <scope>NUCLEOTIDE SEQUENCE [LARGE SCALE GENOMIC DNA]</scope>
    <source>
        <strain evidence="5 6">Swamp67</strain>
    </source>
</reference>
<dbReference type="Gene3D" id="3.40.50.150">
    <property type="entry name" value="Vaccinia Virus protein VP39"/>
    <property type="match status" value="1"/>
</dbReference>
<dbReference type="NCBIfam" id="TIGR00536">
    <property type="entry name" value="hemK_fam"/>
    <property type="match status" value="1"/>
</dbReference>
<dbReference type="InterPro" id="IPR007848">
    <property type="entry name" value="Small_mtfrase_dom"/>
</dbReference>
<gene>
    <name evidence="5" type="primary">prmB</name>
    <name evidence="5" type="ORF">DSM104440_00915</name>
</gene>
<dbReference type="EC" id="2.1.1.298" evidence="5"/>
<proteinExistence type="predicted"/>
<keyword evidence="5" id="KW-0687">Ribonucleoprotein</keyword>
<feature type="domain" description="Methyltransferase small" evidence="4">
    <location>
        <begin position="123"/>
        <end position="203"/>
    </location>
</feature>
<dbReference type="FunCoup" id="A0A6M4H4B3">
    <property type="interactions" value="205"/>
</dbReference>
<dbReference type="CDD" id="cd02440">
    <property type="entry name" value="AdoMet_MTases"/>
    <property type="match status" value="1"/>
</dbReference>
<dbReference type="InterPro" id="IPR004556">
    <property type="entry name" value="HemK-like"/>
</dbReference>